<dbReference type="Gene3D" id="2.60.120.260">
    <property type="entry name" value="Galactose-binding domain-like"/>
    <property type="match status" value="2"/>
</dbReference>
<dbReference type="AlphaFoldDB" id="A0A2P8C5Y8"/>
<evidence type="ECO:0000313" key="4">
    <source>
        <dbReference type="EMBL" id="PSK80371.1"/>
    </source>
</evidence>
<evidence type="ECO:0000313" key="5">
    <source>
        <dbReference type="Proteomes" id="UP000240621"/>
    </source>
</evidence>
<dbReference type="InterPro" id="IPR051913">
    <property type="entry name" value="GH2_Domain-Containing"/>
</dbReference>
<comment type="caution">
    <text evidence="4">The sequence shown here is derived from an EMBL/GenBank/DDBJ whole genome shotgun (WGS) entry which is preliminary data.</text>
</comment>
<protein>
    <submittedName>
        <fullName evidence="4">Sialate O-acetylesterase</fullName>
    </submittedName>
</protein>
<proteinExistence type="predicted"/>
<dbReference type="InterPro" id="IPR025300">
    <property type="entry name" value="BetaGal_jelly_roll_dom"/>
</dbReference>
<dbReference type="GO" id="GO:0004553">
    <property type="term" value="F:hydrolase activity, hydrolyzing O-glycosyl compounds"/>
    <property type="evidence" value="ECO:0007669"/>
    <property type="project" value="UniProtKB-ARBA"/>
</dbReference>
<keyword evidence="1" id="KW-0378">Hydrolase</keyword>
<dbReference type="Pfam" id="PF13364">
    <property type="entry name" value="BetaGal_ABD2"/>
    <property type="match status" value="1"/>
</dbReference>
<reference evidence="4 5" key="1">
    <citation type="submission" date="2018-03" db="EMBL/GenBank/DDBJ databases">
        <title>Genomic Encyclopedia of Archaeal and Bacterial Type Strains, Phase II (KMG-II): from individual species to whole genera.</title>
        <authorList>
            <person name="Goeker M."/>
        </authorList>
    </citation>
    <scope>NUCLEOTIDE SEQUENCE [LARGE SCALE GENOMIC DNA]</scope>
    <source>
        <strain evidence="4 5">DSM 27267</strain>
    </source>
</reference>
<evidence type="ECO:0000256" key="1">
    <source>
        <dbReference type="ARBA" id="ARBA00022801"/>
    </source>
</evidence>
<organism evidence="4 5">
    <name type="scientific">Prolixibacter denitrificans</name>
    <dbReference type="NCBI Taxonomy" id="1541063"/>
    <lineage>
        <taxon>Bacteria</taxon>
        <taxon>Pseudomonadati</taxon>
        <taxon>Bacteroidota</taxon>
        <taxon>Bacteroidia</taxon>
        <taxon>Marinilabiliales</taxon>
        <taxon>Prolixibacteraceae</taxon>
        <taxon>Prolixibacter</taxon>
    </lineage>
</organism>
<dbReference type="EMBL" id="PYGC01000017">
    <property type="protein sequence ID" value="PSK80371.1"/>
    <property type="molecule type" value="Genomic_DNA"/>
</dbReference>
<accession>A0A2P8C5Y8</accession>
<sequence>MTVGIQLYATYSICSINMKKIITIQWIVLLVLVGSLKVSAAAFGEPMEQSLNGMWKFRIGDNMEWASPNYDDSGWNLIKVPDRWENQGYNGYDGYAWYRLSPFIPASMKNQSVILEMGYIDDADEVYFNGTLIGKTGSFPPHFSTAYKALRKYQVPNNLINYDGKNVIAVRVYDAQLDGGIIAGDLKIYSAGFLPQFDINLAGEWQFNKGRDYNESRARPIHVPGAWENQGYFGYDGYAVYTKKINVSADLASQRLVMLAGRIDDADMLFINGKYIGQTGQFGENNGNIYREFRNYFLPPNTLKPGENRIEIKVYDSGGDGGIYEGPIGIMTQKKFREYWKAKRRN</sequence>
<gene>
    <name evidence="4" type="ORF">CLV93_11715</name>
</gene>
<name>A0A2P8C5Y8_9BACT</name>
<dbReference type="Proteomes" id="UP000240621">
    <property type="component" value="Unassembled WGS sequence"/>
</dbReference>
<dbReference type="PANTHER" id="PTHR42732:SF1">
    <property type="entry name" value="BETA-MANNOSIDASE"/>
    <property type="match status" value="1"/>
</dbReference>
<dbReference type="InterPro" id="IPR008979">
    <property type="entry name" value="Galactose-bd-like_sf"/>
</dbReference>
<feature type="domain" description="Beta-galactosidase jelly roll" evidence="3">
    <location>
        <begin position="61"/>
        <end position="173"/>
    </location>
</feature>
<dbReference type="SUPFAM" id="SSF49785">
    <property type="entry name" value="Galactose-binding domain-like"/>
    <property type="match status" value="2"/>
</dbReference>
<evidence type="ECO:0000259" key="3">
    <source>
        <dbReference type="Pfam" id="PF13364"/>
    </source>
</evidence>
<dbReference type="PANTHER" id="PTHR42732">
    <property type="entry name" value="BETA-GALACTOSIDASE"/>
    <property type="match status" value="1"/>
</dbReference>
<keyword evidence="2" id="KW-0326">Glycosidase</keyword>
<evidence type="ECO:0000256" key="2">
    <source>
        <dbReference type="ARBA" id="ARBA00023295"/>
    </source>
</evidence>